<dbReference type="AlphaFoldDB" id="A0A061R3V1"/>
<accession>A0A061R3V1</accession>
<organism evidence="2">
    <name type="scientific">Tetraselmis sp. GSL018</name>
    <dbReference type="NCBI Taxonomy" id="582737"/>
    <lineage>
        <taxon>Eukaryota</taxon>
        <taxon>Viridiplantae</taxon>
        <taxon>Chlorophyta</taxon>
        <taxon>core chlorophytes</taxon>
        <taxon>Chlorodendrophyceae</taxon>
        <taxon>Chlorodendrales</taxon>
        <taxon>Chlorodendraceae</taxon>
        <taxon>Tetraselmis</taxon>
    </lineage>
</organism>
<evidence type="ECO:0000256" key="1">
    <source>
        <dbReference type="SAM" id="MobiDB-lite"/>
    </source>
</evidence>
<gene>
    <name evidence="2" type="ORF">TSPGSL018_10758</name>
</gene>
<name>A0A061R3V1_9CHLO</name>
<protein>
    <submittedName>
        <fullName evidence="2">Uncharacterized protein</fullName>
    </submittedName>
</protein>
<proteinExistence type="predicted"/>
<sequence length="98" mass="10509">REAAADGRAQHRPHRFVLGGGGAEERELTQEAQPAGTLSHSSAARRDKRRPYPYPGESAAVAKSWRALGENGLSTLGETELGGANLMNWKPRPQSTSS</sequence>
<reference evidence="2" key="1">
    <citation type="submission" date="2014-05" db="EMBL/GenBank/DDBJ databases">
        <title>The transcriptome of the halophilic microalga Tetraselmis sp. GSL018 isolated from the Great Salt Lake, Utah.</title>
        <authorList>
            <person name="Jinkerson R.E."/>
            <person name="D'Adamo S."/>
            <person name="Posewitz M.C."/>
        </authorList>
    </citation>
    <scope>NUCLEOTIDE SEQUENCE</scope>
    <source>
        <strain evidence="2">GSL018</strain>
    </source>
</reference>
<feature type="non-terminal residue" evidence="2">
    <location>
        <position position="1"/>
    </location>
</feature>
<feature type="non-terminal residue" evidence="2">
    <location>
        <position position="98"/>
    </location>
</feature>
<feature type="region of interest" description="Disordered" evidence="1">
    <location>
        <begin position="76"/>
        <end position="98"/>
    </location>
</feature>
<dbReference type="EMBL" id="GBEZ01018900">
    <property type="protein sequence ID" value="JAC67587.1"/>
    <property type="molecule type" value="Transcribed_RNA"/>
</dbReference>
<feature type="region of interest" description="Disordered" evidence="1">
    <location>
        <begin position="1"/>
        <end position="58"/>
    </location>
</feature>
<feature type="compositionally biased region" description="Polar residues" evidence="1">
    <location>
        <begin position="30"/>
        <end position="42"/>
    </location>
</feature>
<evidence type="ECO:0000313" key="2">
    <source>
        <dbReference type="EMBL" id="JAC67587.1"/>
    </source>
</evidence>